<feature type="region of interest" description="Disordered" evidence="1">
    <location>
        <begin position="200"/>
        <end position="222"/>
    </location>
</feature>
<evidence type="ECO:0000256" key="1">
    <source>
        <dbReference type="SAM" id="MobiDB-lite"/>
    </source>
</evidence>
<name>A0A176WJX1_MARPO</name>
<comment type="caution">
    <text evidence="2">The sequence shown here is derived from an EMBL/GenBank/DDBJ whole genome shotgun (WGS) entry which is preliminary data.</text>
</comment>
<keyword evidence="3" id="KW-1185">Reference proteome</keyword>
<reference evidence="2" key="1">
    <citation type="submission" date="2016-03" db="EMBL/GenBank/DDBJ databases">
        <title>Mechanisms controlling the formation of the plant cell surface in tip-growing cells are functionally conserved among land plants.</title>
        <authorList>
            <person name="Honkanen S."/>
            <person name="Jones V.A."/>
            <person name="Morieri G."/>
            <person name="Champion C."/>
            <person name="Hetherington A.J."/>
            <person name="Kelly S."/>
            <person name="Saint-Marcoux D."/>
            <person name="Proust H."/>
            <person name="Prescott H."/>
            <person name="Dolan L."/>
        </authorList>
    </citation>
    <scope>NUCLEOTIDE SEQUENCE [LARGE SCALE GENOMIC DNA]</scope>
    <source>
        <tissue evidence="2">Whole gametophyte</tissue>
    </source>
</reference>
<organism evidence="2 3">
    <name type="scientific">Marchantia polymorpha subsp. ruderalis</name>
    <dbReference type="NCBI Taxonomy" id="1480154"/>
    <lineage>
        <taxon>Eukaryota</taxon>
        <taxon>Viridiplantae</taxon>
        <taxon>Streptophyta</taxon>
        <taxon>Embryophyta</taxon>
        <taxon>Marchantiophyta</taxon>
        <taxon>Marchantiopsida</taxon>
        <taxon>Marchantiidae</taxon>
        <taxon>Marchantiales</taxon>
        <taxon>Marchantiaceae</taxon>
        <taxon>Marchantia</taxon>
    </lineage>
</organism>
<proteinExistence type="predicted"/>
<gene>
    <name evidence="2" type="ORF">AXG93_399s1090</name>
</gene>
<feature type="compositionally biased region" description="Basic and acidic residues" evidence="1">
    <location>
        <begin position="1"/>
        <end position="20"/>
    </location>
</feature>
<evidence type="ECO:0000313" key="2">
    <source>
        <dbReference type="EMBL" id="OAE32901.1"/>
    </source>
</evidence>
<dbReference type="AlphaFoldDB" id="A0A176WJX1"/>
<dbReference type="EMBL" id="LVLJ01000705">
    <property type="protein sequence ID" value="OAE32901.1"/>
    <property type="molecule type" value="Genomic_DNA"/>
</dbReference>
<dbReference type="Proteomes" id="UP000077202">
    <property type="component" value="Unassembled WGS sequence"/>
</dbReference>
<accession>A0A176WJX1</accession>
<protein>
    <submittedName>
        <fullName evidence="2">Uncharacterized protein</fullName>
    </submittedName>
</protein>
<sequence>MVTDEHSFSGSPRGEEEEKIKKKKATPSTDRPPPPQLELWSIIRQPRNATELRENLELAETDRLYVKSEYNFHLSGKERGVNQKGWKEPIISSLVRSLPNGQWTRADVFQEVTLSGSLPLSHRANNGKSDTNFILDANPTPVSSAEQNHILQSEPRDTEASAFSNRPKRTQLTRGFQGGLQADLIPWFRIGVAFLKLTPGGHGSERSARISSDSTHSRGLKT</sequence>
<evidence type="ECO:0000313" key="3">
    <source>
        <dbReference type="Proteomes" id="UP000077202"/>
    </source>
</evidence>
<feature type="region of interest" description="Disordered" evidence="1">
    <location>
        <begin position="1"/>
        <end position="42"/>
    </location>
</feature>